<organism evidence="2 3">
    <name type="scientific">Prevotella histicola JCM 15637 = DNF00424</name>
    <dbReference type="NCBI Taxonomy" id="1236504"/>
    <lineage>
        <taxon>Bacteria</taxon>
        <taxon>Pseudomonadati</taxon>
        <taxon>Bacteroidota</taxon>
        <taxon>Bacteroidia</taxon>
        <taxon>Bacteroidales</taxon>
        <taxon>Prevotellaceae</taxon>
        <taxon>Prevotella</taxon>
    </lineage>
</organism>
<proteinExistence type="predicted"/>
<gene>
    <name evidence="2" type="ORF">HMPREF2132_11285</name>
</gene>
<keyword evidence="1" id="KW-0812">Transmembrane</keyword>
<sequence length="163" mass="18366">MDVIEFQFTPHFMYIVATHLIVCVIMWVLVFCAIFVDLWDRIYTQKKLGKPIDSHSMRKTLGKLGEYWRVLLIAFIVDAVVFIACTLLNIKTMPAITILVSIGLLIIEAKSLIEHARERKSKIKDIQNIIQSVVKASSDKDAKKVIAAVADYIGGDSDKATIE</sequence>
<dbReference type="AlphaFoldDB" id="A0AAW3FC85"/>
<evidence type="ECO:0000313" key="3">
    <source>
        <dbReference type="Proteomes" id="UP000029533"/>
    </source>
</evidence>
<evidence type="ECO:0000313" key="2">
    <source>
        <dbReference type="EMBL" id="KGF24870.1"/>
    </source>
</evidence>
<protein>
    <recommendedName>
        <fullName evidence="4">Holin</fullName>
    </recommendedName>
</protein>
<keyword evidence="1" id="KW-1133">Transmembrane helix</keyword>
<name>A0AAW3FC85_9BACT</name>
<feature type="transmembrane region" description="Helical" evidence="1">
    <location>
        <begin position="12"/>
        <end position="39"/>
    </location>
</feature>
<reference evidence="2 3" key="1">
    <citation type="submission" date="2014-07" db="EMBL/GenBank/DDBJ databases">
        <authorList>
            <person name="McCorrison J."/>
            <person name="Sanka R."/>
            <person name="Torralba M."/>
            <person name="Gillis M."/>
            <person name="Haft D.H."/>
            <person name="Methe B."/>
            <person name="Sutton G."/>
            <person name="Nelson K.E."/>
        </authorList>
    </citation>
    <scope>NUCLEOTIDE SEQUENCE [LARGE SCALE GENOMIC DNA]</scope>
    <source>
        <strain evidence="2 3">DNF00424</strain>
    </source>
</reference>
<dbReference type="Proteomes" id="UP000029533">
    <property type="component" value="Unassembled WGS sequence"/>
</dbReference>
<accession>A0AAW3FC85</accession>
<comment type="caution">
    <text evidence="2">The sequence shown here is derived from an EMBL/GenBank/DDBJ whole genome shotgun (WGS) entry which is preliminary data.</text>
</comment>
<evidence type="ECO:0008006" key="4">
    <source>
        <dbReference type="Google" id="ProtNLM"/>
    </source>
</evidence>
<dbReference type="EMBL" id="JRNJ01000104">
    <property type="protein sequence ID" value="KGF24870.1"/>
    <property type="molecule type" value="Genomic_DNA"/>
</dbReference>
<keyword evidence="1" id="KW-0472">Membrane</keyword>
<feature type="transmembrane region" description="Helical" evidence="1">
    <location>
        <begin position="96"/>
        <end position="113"/>
    </location>
</feature>
<evidence type="ECO:0000256" key="1">
    <source>
        <dbReference type="SAM" id="Phobius"/>
    </source>
</evidence>
<feature type="transmembrane region" description="Helical" evidence="1">
    <location>
        <begin position="67"/>
        <end position="90"/>
    </location>
</feature>
<dbReference type="RefSeq" id="WP_036871050.1">
    <property type="nucleotide sequence ID" value="NZ_JRNJ01000104.1"/>
</dbReference>